<dbReference type="Proteomes" id="UP001186944">
    <property type="component" value="Unassembled WGS sequence"/>
</dbReference>
<keyword evidence="5 7" id="KW-1133">Transmembrane helix</keyword>
<keyword evidence="9" id="KW-1185">Reference proteome</keyword>
<keyword evidence="6 7" id="KW-0472">Membrane</keyword>
<feature type="transmembrane region" description="Helical" evidence="7">
    <location>
        <begin position="217"/>
        <end position="237"/>
    </location>
</feature>
<feature type="transmembrane region" description="Helical" evidence="7">
    <location>
        <begin position="312"/>
        <end position="331"/>
    </location>
</feature>
<dbReference type="EMBL" id="VSWD01000011">
    <property type="protein sequence ID" value="KAK3087913.1"/>
    <property type="molecule type" value="Genomic_DNA"/>
</dbReference>
<proteinExistence type="inferred from homology"/>
<evidence type="ECO:0000256" key="5">
    <source>
        <dbReference type="ARBA" id="ARBA00022989"/>
    </source>
</evidence>
<feature type="transmembrane region" description="Helical" evidence="7">
    <location>
        <begin position="43"/>
        <end position="65"/>
    </location>
</feature>
<dbReference type="PANTHER" id="PTHR16024">
    <property type="entry name" value="XK-RELATED PROTEIN"/>
    <property type="match status" value="1"/>
</dbReference>
<evidence type="ECO:0000256" key="7">
    <source>
        <dbReference type="RuleBase" id="RU910716"/>
    </source>
</evidence>
<protein>
    <recommendedName>
        <fullName evidence="7">XK-related protein</fullName>
    </recommendedName>
</protein>
<evidence type="ECO:0000256" key="4">
    <source>
        <dbReference type="ARBA" id="ARBA00022692"/>
    </source>
</evidence>
<dbReference type="GO" id="GO:0005886">
    <property type="term" value="C:plasma membrane"/>
    <property type="evidence" value="ECO:0007669"/>
    <property type="project" value="UniProtKB-SubCell"/>
</dbReference>
<comment type="caution">
    <text evidence="8">The sequence shown here is derived from an EMBL/GenBank/DDBJ whole genome shotgun (WGS) entry which is preliminary data.</text>
</comment>
<dbReference type="AlphaFoldDB" id="A0AA89BNF7"/>
<dbReference type="PANTHER" id="PTHR16024:SF6">
    <property type="entry name" value="XK-RELATED PROTEIN"/>
    <property type="match status" value="1"/>
</dbReference>
<dbReference type="GO" id="GO:1902742">
    <property type="term" value="P:apoptotic process involved in development"/>
    <property type="evidence" value="ECO:0007669"/>
    <property type="project" value="TreeGrafter"/>
</dbReference>
<evidence type="ECO:0000313" key="9">
    <source>
        <dbReference type="Proteomes" id="UP001186944"/>
    </source>
</evidence>
<evidence type="ECO:0000256" key="6">
    <source>
        <dbReference type="ARBA" id="ARBA00023136"/>
    </source>
</evidence>
<evidence type="ECO:0000256" key="1">
    <source>
        <dbReference type="ARBA" id="ARBA00004651"/>
    </source>
</evidence>
<feature type="transmembrane region" description="Helical" evidence="7">
    <location>
        <begin position="71"/>
        <end position="92"/>
    </location>
</feature>
<dbReference type="Pfam" id="PF09815">
    <property type="entry name" value="XK-related"/>
    <property type="match status" value="1"/>
</dbReference>
<gene>
    <name evidence="8" type="ORF">FSP39_012385</name>
</gene>
<feature type="transmembrane region" description="Helical" evidence="7">
    <location>
        <begin position="249"/>
        <end position="270"/>
    </location>
</feature>
<evidence type="ECO:0000256" key="2">
    <source>
        <dbReference type="ARBA" id="ARBA00008789"/>
    </source>
</evidence>
<comment type="similarity">
    <text evidence="2 7">Belongs to the XK family.</text>
</comment>
<sequence length="368" mass="42031">MCSPRVLTVLVSVVSFLLYSYDFISDILLAVAYSREGNRTLEFGLTTAYVVAPTVLCNAICAYFIRLEISAWTVGAILQLVFTFPLMLGPLVRHVKTIIRACLDKETQKVEAHTALIILLEGFFESASQLILQLYLSIIHPQEEEITTRLLRSAALVGSGVGLAWSLVSVRRTNRLQDQNEENDETICGSIMYFLAKLCEVGPRVVLMALFASQYTFFAFVLGGLHWFICSVWTFIIDKTRENKKCINIILKVLIGYPLIFCFVDLDYVYTETDREHIPTRYKMLIYYIVFYIENWIMFGLWVATTSYTHTWFYPTAISFVASGMVLHFAFQTFYYKVCHPESHNIPTCIECNGKDLLYHEDSLSGVA</sequence>
<organism evidence="8 9">
    <name type="scientific">Pinctada imbricata</name>
    <name type="common">Atlantic pearl-oyster</name>
    <name type="synonym">Pinctada martensii</name>
    <dbReference type="NCBI Taxonomy" id="66713"/>
    <lineage>
        <taxon>Eukaryota</taxon>
        <taxon>Metazoa</taxon>
        <taxon>Spiralia</taxon>
        <taxon>Lophotrochozoa</taxon>
        <taxon>Mollusca</taxon>
        <taxon>Bivalvia</taxon>
        <taxon>Autobranchia</taxon>
        <taxon>Pteriomorphia</taxon>
        <taxon>Pterioida</taxon>
        <taxon>Pterioidea</taxon>
        <taxon>Pteriidae</taxon>
        <taxon>Pinctada</taxon>
    </lineage>
</organism>
<reference evidence="8" key="1">
    <citation type="submission" date="2019-08" db="EMBL/GenBank/DDBJ databases">
        <title>The improved chromosome-level genome for the pearl oyster Pinctada fucata martensii using PacBio sequencing and Hi-C.</title>
        <authorList>
            <person name="Zheng Z."/>
        </authorList>
    </citation>
    <scope>NUCLEOTIDE SEQUENCE</scope>
    <source>
        <strain evidence="8">ZZ-2019</strain>
        <tissue evidence="8">Adductor muscle</tissue>
    </source>
</reference>
<name>A0AA89BNF7_PINIB</name>
<keyword evidence="4 7" id="KW-0812">Transmembrane</keyword>
<evidence type="ECO:0000256" key="3">
    <source>
        <dbReference type="ARBA" id="ARBA00022475"/>
    </source>
</evidence>
<dbReference type="GO" id="GO:0070782">
    <property type="term" value="P:phosphatidylserine exposure on apoptotic cell surface"/>
    <property type="evidence" value="ECO:0007669"/>
    <property type="project" value="TreeGrafter"/>
</dbReference>
<feature type="transmembrane region" description="Helical" evidence="7">
    <location>
        <begin position="285"/>
        <end position="305"/>
    </location>
</feature>
<dbReference type="InterPro" id="IPR050895">
    <property type="entry name" value="XK-related_scramblase"/>
</dbReference>
<dbReference type="GO" id="GO:0043652">
    <property type="term" value="P:engulfment of apoptotic cell"/>
    <property type="evidence" value="ECO:0007669"/>
    <property type="project" value="TreeGrafter"/>
</dbReference>
<dbReference type="InterPro" id="IPR018629">
    <property type="entry name" value="XK-rel"/>
</dbReference>
<evidence type="ECO:0000313" key="8">
    <source>
        <dbReference type="EMBL" id="KAK3087913.1"/>
    </source>
</evidence>
<accession>A0AA89BNF7</accession>
<comment type="subcellular location">
    <subcellularLocation>
        <location evidence="1">Cell membrane</location>
        <topology evidence="1">Multi-pass membrane protein</topology>
    </subcellularLocation>
    <subcellularLocation>
        <location evidence="7">Membrane</location>
        <topology evidence="7">Multi-pass membrane protein</topology>
    </subcellularLocation>
</comment>
<feature type="transmembrane region" description="Helical" evidence="7">
    <location>
        <begin position="6"/>
        <end position="31"/>
    </location>
</feature>
<keyword evidence="3" id="KW-1003">Cell membrane</keyword>